<dbReference type="CDD" id="cd05904">
    <property type="entry name" value="4CL"/>
    <property type="match status" value="1"/>
</dbReference>
<dbReference type="SUPFAM" id="SSF56801">
    <property type="entry name" value="Acetyl-CoA synthetase-like"/>
    <property type="match status" value="1"/>
</dbReference>
<name>A0AA41UT35_PAPNU</name>
<evidence type="ECO:0000256" key="1">
    <source>
        <dbReference type="ARBA" id="ARBA00006432"/>
    </source>
</evidence>
<dbReference type="EC" id="6.2.1.12" evidence="2"/>
<dbReference type="EMBL" id="JAJJMA010001064">
    <property type="protein sequence ID" value="MCL7021470.1"/>
    <property type="molecule type" value="Genomic_DNA"/>
</dbReference>
<evidence type="ECO:0000313" key="8">
    <source>
        <dbReference type="EMBL" id="MCL7021470.1"/>
    </source>
</evidence>
<dbReference type="InterPro" id="IPR020845">
    <property type="entry name" value="AMP-binding_CS"/>
</dbReference>
<dbReference type="InterPro" id="IPR042099">
    <property type="entry name" value="ANL_N_sf"/>
</dbReference>
<keyword evidence="3" id="KW-0436">Ligase</keyword>
<dbReference type="AlphaFoldDB" id="A0AA41UT35"/>
<evidence type="ECO:0000313" key="9">
    <source>
        <dbReference type="Proteomes" id="UP001177140"/>
    </source>
</evidence>
<dbReference type="FunFam" id="3.30.300.30:FF:000007">
    <property type="entry name" value="4-coumarate--CoA ligase 2"/>
    <property type="match status" value="1"/>
</dbReference>
<evidence type="ECO:0000256" key="2">
    <source>
        <dbReference type="ARBA" id="ARBA00012959"/>
    </source>
</evidence>
<proteinExistence type="inferred from homology"/>
<dbReference type="PROSITE" id="PS00455">
    <property type="entry name" value="AMP_BINDING"/>
    <property type="match status" value="1"/>
</dbReference>
<dbReference type="Proteomes" id="UP001177140">
    <property type="component" value="Unassembled WGS sequence"/>
</dbReference>
<comment type="catalytic activity">
    <reaction evidence="4">
        <text>(E)-4-coumarate + ATP + CoA = (E)-4-coumaroyl-CoA + AMP + diphosphate</text>
        <dbReference type="Rhea" id="RHEA:19641"/>
        <dbReference type="ChEBI" id="CHEBI:12876"/>
        <dbReference type="ChEBI" id="CHEBI:30616"/>
        <dbReference type="ChEBI" id="CHEBI:33019"/>
        <dbReference type="ChEBI" id="CHEBI:57287"/>
        <dbReference type="ChEBI" id="CHEBI:85008"/>
        <dbReference type="ChEBI" id="CHEBI:456215"/>
        <dbReference type="EC" id="6.2.1.12"/>
    </reaction>
    <physiologicalReaction direction="left-to-right" evidence="4">
        <dbReference type="Rhea" id="RHEA:19642"/>
    </physiologicalReaction>
</comment>
<dbReference type="Gene3D" id="3.30.300.30">
    <property type="match status" value="1"/>
</dbReference>
<evidence type="ECO:0000256" key="4">
    <source>
        <dbReference type="ARBA" id="ARBA00034252"/>
    </source>
</evidence>
<dbReference type="Pfam" id="PF00501">
    <property type="entry name" value="AMP-binding"/>
    <property type="match status" value="1"/>
</dbReference>
<dbReference type="Pfam" id="PF13193">
    <property type="entry name" value="AMP-binding_C"/>
    <property type="match status" value="1"/>
</dbReference>
<keyword evidence="5" id="KW-1133">Transmembrane helix</keyword>
<comment type="similarity">
    <text evidence="1">Belongs to the ATP-dependent AMP-binding enzyme family.</text>
</comment>
<keyword evidence="9" id="KW-1185">Reference proteome</keyword>
<evidence type="ECO:0000259" key="6">
    <source>
        <dbReference type="Pfam" id="PF00501"/>
    </source>
</evidence>
<keyword evidence="5" id="KW-0812">Transmembrane</keyword>
<evidence type="ECO:0000259" key="7">
    <source>
        <dbReference type="Pfam" id="PF13193"/>
    </source>
</evidence>
<dbReference type="PANTHER" id="PTHR24096">
    <property type="entry name" value="LONG-CHAIN-FATTY-ACID--COA LIGASE"/>
    <property type="match status" value="1"/>
</dbReference>
<feature type="transmembrane region" description="Helical" evidence="5">
    <location>
        <begin position="24"/>
        <end position="46"/>
    </location>
</feature>
<sequence length="482" mass="52716">MASGLHKHGICKGDVVLILLPNTLFFPIVFLSVLSIGAVATIMNPLSSLSEIKKQISTCNVVLAFTLFDKMTELGELGVPLVAVPLDFESLGMPEYSYFSRILSSESSLAPCLCIDQDDTAAILYSSGTSGMSKGVMLSHRNLISVVELFVRFEALQYESRHCSSKNVYLAAIPMFHVYGLSLFVLGLFTLGCSIVVMRKFDVNEMVRAIDCYRVTHLPVVPPILMAMTRIKALGGCDLGSLKQVSCGAAPLSSKIIQEFLQTFPCVDFFQGYGMTESTAVGTRGFNTKYLRNYTSAGLLAPNMQAKVVHWDTNSCSPPGKCGELWLRGPGIMKVYLNDADATKSTIDEEGWLHTGDIAYFDQDGYLYILDRLKDTIKYKGFQIAPADLEAVLISHSDILDVAVTASKVNEEIGEVPVAFVVKRLGSELSADDVINFVAAQVSPYKKVRKVVFTEAIPRSPAGKVLRRLLRDSSHISISSKL</sequence>
<dbReference type="GO" id="GO:0005777">
    <property type="term" value="C:peroxisome"/>
    <property type="evidence" value="ECO:0007669"/>
    <property type="project" value="TreeGrafter"/>
</dbReference>
<evidence type="ECO:0000256" key="3">
    <source>
        <dbReference type="ARBA" id="ARBA00022598"/>
    </source>
</evidence>
<comment type="caution">
    <text evidence="8">The sequence shown here is derived from an EMBL/GenBank/DDBJ whole genome shotgun (WGS) entry which is preliminary data.</text>
</comment>
<dbReference type="Gene3D" id="3.40.50.12780">
    <property type="entry name" value="N-terminal domain of ligase-like"/>
    <property type="match status" value="1"/>
</dbReference>
<dbReference type="GO" id="GO:0006744">
    <property type="term" value="P:ubiquinone biosynthetic process"/>
    <property type="evidence" value="ECO:0007669"/>
    <property type="project" value="TreeGrafter"/>
</dbReference>
<feature type="domain" description="AMP-binding enzyme C-terminal" evidence="7">
    <location>
        <begin position="389"/>
        <end position="464"/>
    </location>
</feature>
<feature type="transmembrane region" description="Helical" evidence="5">
    <location>
        <begin position="168"/>
        <end position="191"/>
    </location>
</feature>
<feature type="domain" description="AMP-dependent synthetase/ligase" evidence="6">
    <location>
        <begin position="1"/>
        <end position="337"/>
    </location>
</feature>
<dbReference type="InterPro" id="IPR045851">
    <property type="entry name" value="AMP-bd_C_sf"/>
</dbReference>
<reference evidence="8" key="1">
    <citation type="submission" date="2022-03" db="EMBL/GenBank/DDBJ databases">
        <title>A functionally conserved STORR gene fusion in Papaver species that diverged 16.8 million years ago.</title>
        <authorList>
            <person name="Catania T."/>
        </authorList>
    </citation>
    <scope>NUCLEOTIDE SEQUENCE</scope>
    <source>
        <strain evidence="8">S-191538</strain>
    </source>
</reference>
<gene>
    <name evidence="8" type="ORF">MKW94_005417</name>
</gene>
<keyword evidence="5" id="KW-0472">Membrane</keyword>
<protein>
    <recommendedName>
        <fullName evidence="2">4-coumarate--CoA ligase</fullName>
        <ecNumber evidence="2">6.2.1.12</ecNumber>
    </recommendedName>
</protein>
<dbReference type="GO" id="GO:0016207">
    <property type="term" value="F:4-coumarate-CoA ligase activity"/>
    <property type="evidence" value="ECO:0007669"/>
    <property type="project" value="UniProtKB-EC"/>
</dbReference>
<dbReference type="PANTHER" id="PTHR24096:SF149">
    <property type="entry name" value="AMP-BINDING DOMAIN-CONTAINING PROTEIN-RELATED"/>
    <property type="match status" value="1"/>
</dbReference>
<dbReference type="InterPro" id="IPR000873">
    <property type="entry name" value="AMP-dep_synth/lig_dom"/>
</dbReference>
<accession>A0AA41UT35</accession>
<organism evidence="8 9">
    <name type="scientific">Papaver nudicaule</name>
    <name type="common">Iceland poppy</name>
    <dbReference type="NCBI Taxonomy" id="74823"/>
    <lineage>
        <taxon>Eukaryota</taxon>
        <taxon>Viridiplantae</taxon>
        <taxon>Streptophyta</taxon>
        <taxon>Embryophyta</taxon>
        <taxon>Tracheophyta</taxon>
        <taxon>Spermatophyta</taxon>
        <taxon>Magnoliopsida</taxon>
        <taxon>Ranunculales</taxon>
        <taxon>Papaveraceae</taxon>
        <taxon>Papaveroideae</taxon>
        <taxon>Papaver</taxon>
    </lineage>
</organism>
<dbReference type="InterPro" id="IPR025110">
    <property type="entry name" value="AMP-bd_C"/>
</dbReference>
<evidence type="ECO:0000256" key="5">
    <source>
        <dbReference type="SAM" id="Phobius"/>
    </source>
</evidence>